<dbReference type="Proteomes" id="UP000707356">
    <property type="component" value="Unassembled WGS sequence"/>
</dbReference>
<dbReference type="AlphaFoldDB" id="A0A951P8A5"/>
<gene>
    <name evidence="1" type="ORF">KME07_03480</name>
</gene>
<name>A0A951P8A5_9CYAN</name>
<evidence type="ECO:0000313" key="2">
    <source>
        <dbReference type="Proteomes" id="UP000707356"/>
    </source>
</evidence>
<sequence>MTLAQLQMLVKYVTNQNGETTDVLVPLPVWQRLLASLAAEEAWQVDEAEPKANILADLQASIRQGRAGETFPISELWDEADG</sequence>
<dbReference type="EMBL" id="JAHHHV010000014">
    <property type="protein sequence ID" value="MBW4464487.1"/>
    <property type="molecule type" value="Genomic_DNA"/>
</dbReference>
<reference evidence="1" key="1">
    <citation type="submission" date="2021-05" db="EMBL/GenBank/DDBJ databases">
        <authorList>
            <person name="Pietrasiak N."/>
            <person name="Ward R."/>
            <person name="Stajich J.E."/>
            <person name="Kurbessoian T."/>
        </authorList>
    </citation>
    <scope>NUCLEOTIDE SEQUENCE</scope>
    <source>
        <strain evidence="1">GSE-TBD4-15B</strain>
    </source>
</reference>
<comment type="caution">
    <text evidence="1">The sequence shown here is derived from an EMBL/GenBank/DDBJ whole genome shotgun (WGS) entry which is preliminary data.</text>
</comment>
<organism evidence="1 2">
    <name type="scientific">Pegethrix bostrychoides GSE-TBD4-15B</name>
    <dbReference type="NCBI Taxonomy" id="2839662"/>
    <lineage>
        <taxon>Bacteria</taxon>
        <taxon>Bacillati</taxon>
        <taxon>Cyanobacteriota</taxon>
        <taxon>Cyanophyceae</taxon>
        <taxon>Oculatellales</taxon>
        <taxon>Oculatellaceae</taxon>
        <taxon>Pegethrix</taxon>
    </lineage>
</organism>
<reference evidence="1" key="2">
    <citation type="journal article" date="2022" name="Microbiol. Resour. Announc.">
        <title>Metagenome Sequencing to Explore Phylogenomics of Terrestrial Cyanobacteria.</title>
        <authorList>
            <person name="Ward R.D."/>
            <person name="Stajich J.E."/>
            <person name="Johansen J.R."/>
            <person name="Huntemann M."/>
            <person name="Clum A."/>
            <person name="Foster B."/>
            <person name="Foster B."/>
            <person name="Roux S."/>
            <person name="Palaniappan K."/>
            <person name="Varghese N."/>
            <person name="Mukherjee S."/>
            <person name="Reddy T.B.K."/>
            <person name="Daum C."/>
            <person name="Copeland A."/>
            <person name="Chen I.A."/>
            <person name="Ivanova N.N."/>
            <person name="Kyrpides N.C."/>
            <person name="Shapiro N."/>
            <person name="Eloe-Fadrosh E.A."/>
            <person name="Pietrasiak N."/>
        </authorList>
    </citation>
    <scope>NUCLEOTIDE SEQUENCE</scope>
    <source>
        <strain evidence="1">GSE-TBD4-15B</strain>
    </source>
</reference>
<proteinExistence type="predicted"/>
<evidence type="ECO:0000313" key="1">
    <source>
        <dbReference type="EMBL" id="MBW4464487.1"/>
    </source>
</evidence>
<accession>A0A951P8A5</accession>
<protein>
    <submittedName>
        <fullName evidence="1">Uncharacterized protein</fullName>
    </submittedName>
</protein>